<dbReference type="Proteomes" id="UP001409291">
    <property type="component" value="Unassembled WGS sequence"/>
</dbReference>
<keyword evidence="2" id="KW-1185">Reference proteome</keyword>
<evidence type="ECO:0000313" key="2">
    <source>
        <dbReference type="Proteomes" id="UP001409291"/>
    </source>
</evidence>
<comment type="caution">
    <text evidence="1">The sequence shown here is derived from an EMBL/GenBank/DDBJ whole genome shotgun (WGS) entry which is preliminary data.</text>
</comment>
<reference evidence="1 2" key="1">
    <citation type="submission" date="2024-04" db="EMBL/GenBank/DDBJ databases">
        <title>WGS of bacteria from Torrens River.</title>
        <authorList>
            <person name="Wyrsch E.R."/>
            <person name="Drigo B."/>
        </authorList>
    </citation>
    <scope>NUCLEOTIDE SEQUENCE [LARGE SCALE GENOMIC DNA]</scope>
    <source>
        <strain evidence="1 2">TWI391</strain>
    </source>
</reference>
<proteinExistence type="predicted"/>
<protein>
    <submittedName>
        <fullName evidence="1">Uncharacterized protein</fullName>
    </submittedName>
</protein>
<evidence type="ECO:0000313" key="1">
    <source>
        <dbReference type="EMBL" id="MEN5375659.1"/>
    </source>
</evidence>
<organism evidence="1 2">
    <name type="scientific">Sphingobacterium kitahiroshimense</name>
    <dbReference type="NCBI Taxonomy" id="470446"/>
    <lineage>
        <taxon>Bacteria</taxon>
        <taxon>Pseudomonadati</taxon>
        <taxon>Bacteroidota</taxon>
        <taxon>Sphingobacteriia</taxon>
        <taxon>Sphingobacteriales</taxon>
        <taxon>Sphingobacteriaceae</taxon>
        <taxon>Sphingobacterium</taxon>
    </lineage>
</organism>
<sequence>MEATLEYEIWDSIVNSAKTRFDYKHILSLFKETDSEIIDKFLFHVLVAFACGEDHATISTNLFNELQQIGFDCNEQQIDGFIADKHETFSIEIYATYIAFSLLEDGEDPAIISATIQDLLKKPE</sequence>
<accession>A0ABV0BLI1</accession>
<name>A0ABV0BLI1_9SPHI</name>
<dbReference type="RefSeq" id="WP_132772021.1">
    <property type="nucleotide sequence ID" value="NZ_JAOQNK010000001.1"/>
</dbReference>
<gene>
    <name evidence="1" type="ORF">ABE541_00105</name>
</gene>
<dbReference type="EMBL" id="JBDJNQ010000001">
    <property type="protein sequence ID" value="MEN5375659.1"/>
    <property type="molecule type" value="Genomic_DNA"/>
</dbReference>